<reference evidence="3 4" key="1">
    <citation type="submission" date="2017-06" db="EMBL/GenBank/DDBJ databases">
        <authorList>
            <person name="Kim H.J."/>
            <person name="Triplett B.A."/>
        </authorList>
    </citation>
    <scope>NUCLEOTIDE SEQUENCE [LARGE SCALE GENOMIC DNA]</scope>
    <source>
        <strain evidence="3 4">SCA</strain>
    </source>
</reference>
<dbReference type="Pfam" id="PF06048">
    <property type="entry name" value="DUF927"/>
    <property type="match status" value="1"/>
</dbReference>
<dbReference type="Proteomes" id="UP000198304">
    <property type="component" value="Unassembled WGS sequence"/>
</dbReference>
<sequence length="554" mass="62921">MSVNTDVDIIDGYFGKYIYNQKEKEFFFKPLGKAVIIDKITEQLETGDTKFKLSFKVGRRTKTIEVDRSMLTTRNITELLSKGIDSFDHSSEALVKTLQNQEEETPISFEHKGIGWYKHLDQLVFRGIKLLGGEEKKITSIYTGQLDITPKGDYKVWYQMVIDLVMGKVELEFSIITGLSATVNSYLGDKLGNESLFVHLYGDSSTGKTTAGELCISVAGNPSLSTDGLMQNWSSTDNFLMGLLRDNKGYPVLLDESSMSKRGEFSSMIYTLSSGKEKGRMNKDLTIKESANWNTTIISTGEHSLQQKSNRNTGLKVRVFEFGNVNWTDSAEQADAIKECVRNNYGFAILILAKYLIRQDREAIYQRYDYYKEKYINALPSVDGFSKRIANKMAVFLLTAELASKALKLDFDIDGILNLLIEQQDESMENRDIATEAYRYILEQVNVHANKFNKEYKHGGNAEDSEFVPKGEIWGVISSNKAKEKEINIIPIAFEKLLSEGGFSEPKIILKKWKERGWLDFEDGRLTRKRKITKSAVRPIPVYVIKVIDEKDAN</sequence>
<dbReference type="Pfam" id="PF18662">
    <property type="entry name" value="HTH_56"/>
    <property type="match status" value="1"/>
</dbReference>
<gene>
    <name evidence="3" type="ORF">SAMN05446037_105015</name>
</gene>
<dbReference type="OrthoDB" id="158067at2"/>
<evidence type="ECO:0000259" key="1">
    <source>
        <dbReference type="Pfam" id="PF06048"/>
    </source>
</evidence>
<dbReference type="InterPro" id="IPR040538">
    <property type="entry name" value="Cch_HTH"/>
</dbReference>
<keyword evidence="4" id="KW-1185">Reference proteome</keyword>
<dbReference type="InterPro" id="IPR009270">
    <property type="entry name" value="DUF927"/>
</dbReference>
<organism evidence="3 4">
    <name type="scientific">Anaerovirgula multivorans</name>
    <dbReference type="NCBI Taxonomy" id="312168"/>
    <lineage>
        <taxon>Bacteria</taxon>
        <taxon>Bacillati</taxon>
        <taxon>Bacillota</taxon>
        <taxon>Clostridia</taxon>
        <taxon>Peptostreptococcales</taxon>
        <taxon>Natronincolaceae</taxon>
        <taxon>Anaerovirgula</taxon>
    </lineage>
</organism>
<evidence type="ECO:0000313" key="3">
    <source>
        <dbReference type="EMBL" id="SNT19311.1"/>
    </source>
</evidence>
<protein>
    <submittedName>
        <fullName evidence="3">Uncharcterized protein, DUF927 family</fullName>
    </submittedName>
</protein>
<dbReference type="RefSeq" id="WP_089285403.1">
    <property type="nucleotide sequence ID" value="NZ_FZOJ01000050.1"/>
</dbReference>
<dbReference type="EMBL" id="FZOJ01000050">
    <property type="protein sequence ID" value="SNT19311.1"/>
    <property type="molecule type" value="Genomic_DNA"/>
</dbReference>
<proteinExistence type="predicted"/>
<name>A0A239KMC9_9FIRM</name>
<feature type="domain" description="Cch helix turn helix" evidence="2">
    <location>
        <begin position="432"/>
        <end position="547"/>
    </location>
</feature>
<accession>A0A239KMC9</accession>
<evidence type="ECO:0000313" key="4">
    <source>
        <dbReference type="Proteomes" id="UP000198304"/>
    </source>
</evidence>
<feature type="domain" description="DUF927" evidence="1">
    <location>
        <begin position="29"/>
        <end position="291"/>
    </location>
</feature>
<evidence type="ECO:0000259" key="2">
    <source>
        <dbReference type="Pfam" id="PF18662"/>
    </source>
</evidence>
<dbReference type="AlphaFoldDB" id="A0A239KMC9"/>